<dbReference type="EMBL" id="JAUHTR010000002">
    <property type="protein sequence ID" value="MDN4524106.1"/>
    <property type="molecule type" value="Genomic_DNA"/>
</dbReference>
<dbReference type="RefSeq" id="WP_301165158.1">
    <property type="nucleotide sequence ID" value="NZ_JAUHTR010000002.1"/>
</dbReference>
<dbReference type="InterPro" id="IPR013094">
    <property type="entry name" value="AB_hydrolase_3"/>
</dbReference>
<proteinExistence type="predicted"/>
<dbReference type="Pfam" id="PF07859">
    <property type="entry name" value="Abhydrolase_3"/>
    <property type="match status" value="1"/>
</dbReference>
<keyword evidence="1 3" id="KW-0378">Hydrolase</keyword>
<dbReference type="Proteomes" id="UP001172721">
    <property type="component" value="Unassembled WGS sequence"/>
</dbReference>
<dbReference type="InterPro" id="IPR050300">
    <property type="entry name" value="GDXG_lipolytic_enzyme"/>
</dbReference>
<reference evidence="3" key="1">
    <citation type="submission" date="2023-07" db="EMBL/GenBank/DDBJ databases">
        <title>Fictibacillus sp. isolated from freshwater pond.</title>
        <authorList>
            <person name="Kirdat K."/>
            <person name="Bhat A."/>
            <person name="Mourya A."/>
            <person name="Yadav A."/>
        </authorList>
    </citation>
    <scope>NUCLEOTIDE SEQUENCE</scope>
    <source>
        <strain evidence="3">NE201</strain>
    </source>
</reference>
<gene>
    <name evidence="3" type="ORF">QYB97_06455</name>
</gene>
<keyword evidence="4" id="KW-1185">Reference proteome</keyword>
<protein>
    <submittedName>
        <fullName evidence="3">Alpha/beta hydrolase</fullName>
    </submittedName>
</protein>
<organism evidence="3 4">
    <name type="scientific">Fictibacillus fluitans</name>
    <dbReference type="NCBI Taxonomy" id="3058422"/>
    <lineage>
        <taxon>Bacteria</taxon>
        <taxon>Bacillati</taxon>
        <taxon>Bacillota</taxon>
        <taxon>Bacilli</taxon>
        <taxon>Bacillales</taxon>
        <taxon>Fictibacillaceae</taxon>
        <taxon>Fictibacillus</taxon>
    </lineage>
</organism>
<name>A0ABT8HTL2_9BACL</name>
<dbReference type="InterPro" id="IPR029058">
    <property type="entry name" value="AB_hydrolase_fold"/>
</dbReference>
<dbReference type="PANTHER" id="PTHR48081">
    <property type="entry name" value="AB HYDROLASE SUPERFAMILY PROTEIN C4A8.06C"/>
    <property type="match status" value="1"/>
</dbReference>
<dbReference type="PANTHER" id="PTHR48081:SF8">
    <property type="entry name" value="ALPHA_BETA HYDROLASE FOLD-3 DOMAIN-CONTAINING PROTEIN-RELATED"/>
    <property type="match status" value="1"/>
</dbReference>
<sequence>MANLSPQAKMYLEAFAEMPLLESLEPQAVRDLFAQAPPVEVELAPLARIEDRRIPVGDDAEITLRVYTPEGQGPFNLFVYYHGGGWVIGDLETVDACCRMIANKTGRVVVSVDYRLSPEYKFPVPLEDSYAALEWVSEHAAEINGNASNIVVGGDSAGGNLAAVVSMLSRDRKGPSIAAQVLIYPVTDLSYDSKSYEEFQVGYGLNKDLMIWFGNYYINNPGEARDQYVAPLLAEDLSNLPPAFLVTAECDVLRDEGMAYAKRLKDAGVRVESTCQAGLIHAFFTNMAVFPDQIKETISSFNSFLSEIEQGASRV</sequence>
<evidence type="ECO:0000256" key="1">
    <source>
        <dbReference type="ARBA" id="ARBA00022801"/>
    </source>
</evidence>
<dbReference type="Gene3D" id="3.40.50.1820">
    <property type="entry name" value="alpha/beta hydrolase"/>
    <property type="match status" value="1"/>
</dbReference>
<accession>A0ABT8HTL2</accession>
<dbReference type="SUPFAM" id="SSF53474">
    <property type="entry name" value="alpha/beta-Hydrolases"/>
    <property type="match status" value="1"/>
</dbReference>
<evidence type="ECO:0000259" key="2">
    <source>
        <dbReference type="Pfam" id="PF07859"/>
    </source>
</evidence>
<feature type="domain" description="Alpha/beta hydrolase fold-3" evidence="2">
    <location>
        <begin position="78"/>
        <end position="284"/>
    </location>
</feature>
<evidence type="ECO:0000313" key="3">
    <source>
        <dbReference type="EMBL" id="MDN4524106.1"/>
    </source>
</evidence>
<dbReference type="GO" id="GO:0016787">
    <property type="term" value="F:hydrolase activity"/>
    <property type="evidence" value="ECO:0007669"/>
    <property type="project" value="UniProtKB-KW"/>
</dbReference>
<evidence type="ECO:0000313" key="4">
    <source>
        <dbReference type="Proteomes" id="UP001172721"/>
    </source>
</evidence>
<comment type="caution">
    <text evidence="3">The sequence shown here is derived from an EMBL/GenBank/DDBJ whole genome shotgun (WGS) entry which is preliminary data.</text>
</comment>